<keyword evidence="4" id="KW-1185">Reference proteome</keyword>
<reference evidence="4" key="1">
    <citation type="submission" date="2016-10" db="EMBL/GenBank/DDBJ databases">
        <authorList>
            <person name="Varghese N."/>
            <person name="Submissions S."/>
        </authorList>
    </citation>
    <scope>NUCLEOTIDE SEQUENCE [LARGE SCALE GENOMIC DNA]</scope>
    <source>
        <strain evidence="4">DSM 45079</strain>
    </source>
</reference>
<proteinExistence type="inferred from homology"/>
<dbReference type="Proteomes" id="UP000182977">
    <property type="component" value="Chromosome I"/>
</dbReference>
<evidence type="ECO:0000313" key="3">
    <source>
        <dbReference type="EMBL" id="SDU33242.1"/>
    </source>
</evidence>
<dbReference type="SMART" id="SM00867">
    <property type="entry name" value="YceI"/>
    <property type="match status" value="1"/>
</dbReference>
<sequence length="202" mass="21910">MAEAHTARNLHPWNGLTVPGAGVFTLDPAHADVTFAVRYLMVTQIKGRFGDVRATLTIGEDPTASHVEVVVATASLATGEDDRDDRLRSADFFDVAQHPELTFRSTRIAHVDGNEFVLAGDLTIRGNTGPVEFRASFDGVGFDPWGAQVVGLSARTEIDRERWGLTWNRALETGGVLIGKTVVLEIDAEFTRPAQPDTPGRS</sequence>
<protein>
    <submittedName>
        <fullName evidence="3">Polyisoprenoid-binding protein YceI</fullName>
    </submittedName>
</protein>
<organism evidence="3 4">
    <name type="scientific">Jiangella alkaliphila</name>
    <dbReference type="NCBI Taxonomy" id="419479"/>
    <lineage>
        <taxon>Bacteria</taxon>
        <taxon>Bacillati</taxon>
        <taxon>Actinomycetota</taxon>
        <taxon>Actinomycetes</taxon>
        <taxon>Jiangellales</taxon>
        <taxon>Jiangellaceae</taxon>
        <taxon>Jiangella</taxon>
    </lineage>
</organism>
<name>A0A1H2HN76_9ACTN</name>
<accession>A0A1H2HN76</accession>
<dbReference type="InterPro" id="IPR007372">
    <property type="entry name" value="Lipid/polyisoprenoid-bd_YceI"/>
</dbReference>
<dbReference type="Gene3D" id="2.40.128.110">
    <property type="entry name" value="Lipid/polyisoprenoid-binding, YceI-like"/>
    <property type="match status" value="1"/>
</dbReference>
<evidence type="ECO:0000259" key="2">
    <source>
        <dbReference type="SMART" id="SM00867"/>
    </source>
</evidence>
<dbReference type="PANTHER" id="PTHR34406">
    <property type="entry name" value="PROTEIN YCEI"/>
    <property type="match status" value="1"/>
</dbReference>
<evidence type="ECO:0000256" key="1">
    <source>
        <dbReference type="ARBA" id="ARBA00008812"/>
    </source>
</evidence>
<comment type="similarity">
    <text evidence="1">Belongs to the UPF0312 family.</text>
</comment>
<dbReference type="STRING" id="419479.SAMN04488563_1141"/>
<dbReference type="EMBL" id="LT629791">
    <property type="protein sequence ID" value="SDU33242.1"/>
    <property type="molecule type" value="Genomic_DNA"/>
</dbReference>
<dbReference type="OrthoDB" id="9811006at2"/>
<dbReference type="PANTHER" id="PTHR34406:SF1">
    <property type="entry name" value="PROTEIN YCEI"/>
    <property type="match status" value="1"/>
</dbReference>
<dbReference type="RefSeq" id="WP_046767001.1">
    <property type="nucleotide sequence ID" value="NZ_KQ061220.1"/>
</dbReference>
<dbReference type="InterPro" id="IPR036761">
    <property type="entry name" value="TTHA0802/YceI-like_sf"/>
</dbReference>
<dbReference type="AlphaFoldDB" id="A0A1H2HN76"/>
<dbReference type="SUPFAM" id="SSF101874">
    <property type="entry name" value="YceI-like"/>
    <property type="match status" value="1"/>
</dbReference>
<evidence type="ECO:0000313" key="4">
    <source>
        <dbReference type="Proteomes" id="UP000182977"/>
    </source>
</evidence>
<dbReference type="Pfam" id="PF04264">
    <property type="entry name" value="YceI"/>
    <property type="match status" value="1"/>
</dbReference>
<feature type="domain" description="Lipid/polyisoprenoid-binding YceI-like" evidence="2">
    <location>
        <begin position="23"/>
        <end position="191"/>
    </location>
</feature>
<gene>
    <name evidence="3" type="ORF">SAMN04488563_1141</name>
</gene>